<protein>
    <submittedName>
        <fullName evidence="1">Uncharacterized protein</fullName>
    </submittedName>
</protein>
<dbReference type="KEGG" id="ovi:T265_13919"/>
<dbReference type="EMBL" id="KL596737">
    <property type="protein sequence ID" value="KER26844.1"/>
    <property type="molecule type" value="Genomic_DNA"/>
</dbReference>
<reference evidence="1 2" key="1">
    <citation type="submission" date="2013-11" db="EMBL/GenBank/DDBJ databases">
        <title>Opisthorchis viverrini - life in the bile duct.</title>
        <authorList>
            <person name="Young N.D."/>
            <person name="Nagarajan N."/>
            <person name="Lin S.J."/>
            <person name="Korhonen P.K."/>
            <person name="Jex A.R."/>
            <person name="Hall R.S."/>
            <person name="Safavi-Hemami H."/>
            <person name="Kaewkong W."/>
            <person name="Bertrand D."/>
            <person name="Gao S."/>
            <person name="Seet Q."/>
            <person name="Wongkham S."/>
            <person name="Teh B.T."/>
            <person name="Wongkham C."/>
            <person name="Intapan P.M."/>
            <person name="Maleewong W."/>
            <person name="Yang X."/>
            <person name="Hu M."/>
            <person name="Wang Z."/>
            <person name="Hofmann A."/>
            <person name="Sternberg P.W."/>
            <person name="Tan P."/>
            <person name="Wang J."/>
            <person name="Gasser R.B."/>
        </authorList>
    </citation>
    <scope>NUCLEOTIDE SEQUENCE [LARGE SCALE GENOMIC DNA]</scope>
</reference>
<accession>A0A075AEL6</accession>
<dbReference type="CTD" id="20328086"/>
<organism evidence="1 2">
    <name type="scientific">Opisthorchis viverrini</name>
    <name type="common">Southeast Asian liver fluke</name>
    <dbReference type="NCBI Taxonomy" id="6198"/>
    <lineage>
        <taxon>Eukaryota</taxon>
        <taxon>Metazoa</taxon>
        <taxon>Spiralia</taxon>
        <taxon>Lophotrochozoa</taxon>
        <taxon>Platyhelminthes</taxon>
        <taxon>Trematoda</taxon>
        <taxon>Digenea</taxon>
        <taxon>Opisthorchiida</taxon>
        <taxon>Opisthorchiata</taxon>
        <taxon>Opisthorchiidae</taxon>
        <taxon>Opisthorchis</taxon>
    </lineage>
</organism>
<name>A0A075AEL6_OPIVI</name>
<dbReference type="AlphaFoldDB" id="A0A075AEL6"/>
<gene>
    <name evidence="1" type="ORF">T265_13919</name>
</gene>
<sequence>MAEKSEVDKSLVQVGLEGKQSAAHLPPCLRTLVDAGVTVDLDSSGFRHVNFIDLTPSTLWKFRRFLGALLKTGIRPVLDHDWLLGPDFRPIRVCLDAGPASGSNFRNHCSHPQTLRLRVINSENLTDDSPMPRQHKREIQLGSRRVTRKTKFVYEGVHFAALDDLRSRKHTAFYTSVSRAGIQTGCPSLDWRSREAVVGFELRTFRSVNSRSNHLGHLVLHFRTSITCHIIGVEGLKDSPGTQLNLSFMMFSGFQDAPRRGKSRVAHPQGHHRHDTFGKQSANLLTGKSVVRTRPLPLDFPCLGLGDLSVSQPSCNLRVAWQFGIETLINSNAGRLPQPLEYILTSHMQTASKEEDRVSRKNQISLQMSVYSLRSKIPVSSPFIQKIGCSFLGYRRPELRNTSSGVTIID</sequence>
<dbReference type="Proteomes" id="UP000054324">
    <property type="component" value="Unassembled WGS sequence"/>
</dbReference>
<dbReference type="OrthoDB" id="3945418at2759"/>
<proteinExistence type="predicted"/>
<dbReference type="GeneID" id="20328086"/>
<evidence type="ECO:0000313" key="1">
    <source>
        <dbReference type="EMBL" id="KER26844.1"/>
    </source>
</evidence>
<dbReference type="RefSeq" id="XP_009169424.1">
    <property type="nucleotide sequence ID" value="XM_009171160.1"/>
</dbReference>
<dbReference type="STRING" id="6198.A0A075AEL6"/>
<keyword evidence="2" id="KW-1185">Reference proteome</keyword>
<evidence type="ECO:0000313" key="2">
    <source>
        <dbReference type="Proteomes" id="UP000054324"/>
    </source>
</evidence>